<comment type="subcellular location">
    <subcellularLocation>
        <location evidence="1">Membrane</location>
    </subcellularLocation>
</comment>
<gene>
    <name evidence="10" type="ORF">PTSG_08217</name>
</gene>
<evidence type="ECO:0000256" key="5">
    <source>
        <dbReference type="ARBA" id="ARBA00022989"/>
    </source>
</evidence>
<dbReference type="PANTHER" id="PTHR15858">
    <property type="entry name" value="IMMEDIATE EARLY RESPONSE 3-INTERACTING PROTEIN 1"/>
    <property type="match status" value="1"/>
</dbReference>
<dbReference type="PANTHER" id="PTHR15858:SF0">
    <property type="entry name" value="IMMEDIATE EARLY RESPONSE 3-INTERACTING PROTEIN 1"/>
    <property type="match status" value="1"/>
</dbReference>
<evidence type="ECO:0000256" key="6">
    <source>
        <dbReference type="ARBA" id="ARBA00023136"/>
    </source>
</evidence>
<keyword evidence="6 8" id="KW-0472">Membrane</keyword>
<evidence type="ECO:0008006" key="12">
    <source>
        <dbReference type="Google" id="ProtNLM"/>
    </source>
</evidence>
<protein>
    <recommendedName>
        <fullName evidence="12">Immediate early response 3-interacting protein 1</fullName>
    </recommendedName>
</protein>
<evidence type="ECO:0000256" key="4">
    <source>
        <dbReference type="ARBA" id="ARBA00022927"/>
    </source>
</evidence>
<keyword evidence="11" id="KW-1185">Reference proteome</keyword>
<evidence type="ECO:0000256" key="3">
    <source>
        <dbReference type="ARBA" id="ARBA00022692"/>
    </source>
</evidence>
<dbReference type="KEGG" id="sre:PTSG_08217"/>
<keyword evidence="2" id="KW-0813">Transport</keyword>
<keyword evidence="9" id="KW-0732">Signal</keyword>
<evidence type="ECO:0000256" key="2">
    <source>
        <dbReference type="ARBA" id="ARBA00022448"/>
    </source>
</evidence>
<keyword evidence="3 8" id="KW-0812">Transmembrane</keyword>
<dbReference type="OMA" id="TMINAVR"/>
<dbReference type="STRING" id="946362.F2UIC0"/>
<dbReference type="Proteomes" id="UP000007799">
    <property type="component" value="Unassembled WGS sequence"/>
</dbReference>
<name>F2UIC0_SALR5</name>
<dbReference type="RefSeq" id="XP_004991241.1">
    <property type="nucleotide sequence ID" value="XM_004991184.1"/>
</dbReference>
<dbReference type="GO" id="GO:0030134">
    <property type="term" value="C:COPII-coated ER to Golgi transport vesicle"/>
    <property type="evidence" value="ECO:0007669"/>
    <property type="project" value="TreeGrafter"/>
</dbReference>
<evidence type="ECO:0000256" key="7">
    <source>
        <dbReference type="ARBA" id="ARBA00024203"/>
    </source>
</evidence>
<sequence length="87" mass="9592">MFMLGSLFEAALLLVNAVAILQDTTPSLHEGRPPVKRFLAKMGWTHAEDETSVKGKIITMINAVRTLMRLPLIFVNLLVAVYLILAG</sequence>
<dbReference type="GO" id="GO:0005789">
    <property type="term" value="C:endoplasmic reticulum membrane"/>
    <property type="evidence" value="ECO:0007669"/>
    <property type="project" value="TreeGrafter"/>
</dbReference>
<dbReference type="InParanoid" id="F2UIC0"/>
<dbReference type="GO" id="GO:0000139">
    <property type="term" value="C:Golgi membrane"/>
    <property type="evidence" value="ECO:0007669"/>
    <property type="project" value="TreeGrafter"/>
</dbReference>
<comment type="similarity">
    <text evidence="7">Belongs to the YOS1 family.</text>
</comment>
<feature type="transmembrane region" description="Helical" evidence="8">
    <location>
        <begin position="67"/>
        <end position="85"/>
    </location>
</feature>
<dbReference type="GO" id="GO:0006888">
    <property type="term" value="P:endoplasmic reticulum to Golgi vesicle-mediated transport"/>
    <property type="evidence" value="ECO:0007669"/>
    <property type="project" value="TreeGrafter"/>
</dbReference>
<dbReference type="AlphaFoldDB" id="F2UIC0"/>
<dbReference type="InterPro" id="IPR013880">
    <property type="entry name" value="Yos1"/>
</dbReference>
<dbReference type="OrthoDB" id="15356at2759"/>
<dbReference type="EMBL" id="GL832975">
    <property type="protein sequence ID" value="EGD76869.1"/>
    <property type="molecule type" value="Genomic_DNA"/>
</dbReference>
<evidence type="ECO:0000313" key="10">
    <source>
        <dbReference type="EMBL" id="EGD76869.1"/>
    </source>
</evidence>
<accession>F2UIC0</accession>
<dbReference type="Pfam" id="PF08571">
    <property type="entry name" value="Yos1"/>
    <property type="match status" value="1"/>
</dbReference>
<evidence type="ECO:0000256" key="8">
    <source>
        <dbReference type="SAM" id="Phobius"/>
    </source>
</evidence>
<dbReference type="GO" id="GO:0015031">
    <property type="term" value="P:protein transport"/>
    <property type="evidence" value="ECO:0007669"/>
    <property type="project" value="UniProtKB-KW"/>
</dbReference>
<feature type="chain" id="PRO_5003287692" description="Immediate early response 3-interacting protein 1" evidence="9">
    <location>
        <begin position="18"/>
        <end position="87"/>
    </location>
</feature>
<proteinExistence type="inferred from homology"/>
<dbReference type="FunCoup" id="F2UIC0">
    <property type="interactions" value="900"/>
</dbReference>
<evidence type="ECO:0000256" key="9">
    <source>
        <dbReference type="SAM" id="SignalP"/>
    </source>
</evidence>
<keyword evidence="5 8" id="KW-1133">Transmembrane helix</keyword>
<reference evidence="10" key="1">
    <citation type="submission" date="2009-08" db="EMBL/GenBank/DDBJ databases">
        <title>Annotation of Salpingoeca rosetta.</title>
        <authorList>
            <consortium name="The Broad Institute Genome Sequencing Platform"/>
            <person name="Russ C."/>
            <person name="Cuomo C."/>
            <person name="Burger G."/>
            <person name="Gray M.W."/>
            <person name="Holland P.W.H."/>
            <person name="King N."/>
            <person name="Lang F.B.F."/>
            <person name="Roger A.J."/>
            <person name="Ruiz-Trillo I."/>
            <person name="Young S.K."/>
            <person name="Zeng Q."/>
            <person name="Gargeya S."/>
            <person name="Alvarado L."/>
            <person name="Berlin A."/>
            <person name="Chapman S.B."/>
            <person name="Chen Z."/>
            <person name="Freedman E."/>
            <person name="Gellesch M."/>
            <person name="Goldberg J."/>
            <person name="Griggs A."/>
            <person name="Gujja S."/>
            <person name="Heilman E."/>
            <person name="Heiman D."/>
            <person name="Howarth C."/>
            <person name="Mehta T."/>
            <person name="Neiman D."/>
            <person name="Pearson M."/>
            <person name="Roberts A."/>
            <person name="Saif S."/>
            <person name="Shea T."/>
            <person name="Shenoy N."/>
            <person name="Sisk P."/>
            <person name="Stolte C."/>
            <person name="Sykes S."/>
            <person name="White J."/>
            <person name="Yandava C."/>
            <person name="Haas B."/>
            <person name="Nusbaum C."/>
            <person name="Birren B."/>
        </authorList>
    </citation>
    <scope>NUCLEOTIDE SEQUENCE [LARGE SCALE GENOMIC DNA]</scope>
    <source>
        <strain evidence="10">ATCC 50818</strain>
    </source>
</reference>
<evidence type="ECO:0000313" key="11">
    <source>
        <dbReference type="Proteomes" id="UP000007799"/>
    </source>
</evidence>
<keyword evidence="4" id="KW-0653">Protein transport</keyword>
<feature type="signal peptide" evidence="9">
    <location>
        <begin position="1"/>
        <end position="17"/>
    </location>
</feature>
<organism evidence="11">
    <name type="scientific">Salpingoeca rosetta (strain ATCC 50818 / BSB-021)</name>
    <dbReference type="NCBI Taxonomy" id="946362"/>
    <lineage>
        <taxon>Eukaryota</taxon>
        <taxon>Choanoflagellata</taxon>
        <taxon>Craspedida</taxon>
        <taxon>Salpingoecidae</taxon>
        <taxon>Salpingoeca</taxon>
    </lineage>
</organism>
<dbReference type="GeneID" id="16071802"/>
<evidence type="ECO:0000256" key="1">
    <source>
        <dbReference type="ARBA" id="ARBA00004370"/>
    </source>
</evidence>